<name>A0A366HU29_9BACT</name>
<evidence type="ECO:0000256" key="1">
    <source>
        <dbReference type="SAM" id="MobiDB-lite"/>
    </source>
</evidence>
<dbReference type="Proteomes" id="UP000253426">
    <property type="component" value="Unassembled WGS sequence"/>
</dbReference>
<protein>
    <submittedName>
        <fullName evidence="3">Uncharacterized protein</fullName>
    </submittedName>
</protein>
<evidence type="ECO:0000313" key="3">
    <source>
        <dbReference type="EMBL" id="RBP46207.1"/>
    </source>
</evidence>
<reference evidence="3 4" key="1">
    <citation type="submission" date="2018-06" db="EMBL/GenBank/DDBJ databases">
        <title>Genomic Encyclopedia of Type Strains, Phase IV (KMG-IV): sequencing the most valuable type-strain genomes for metagenomic binning, comparative biology and taxonomic classification.</title>
        <authorList>
            <person name="Goeker M."/>
        </authorList>
    </citation>
    <scope>NUCLEOTIDE SEQUENCE [LARGE SCALE GENOMIC DNA]</scope>
    <source>
        <strain evidence="3 4">DSM 25532</strain>
    </source>
</reference>
<comment type="caution">
    <text evidence="3">The sequence shown here is derived from an EMBL/GenBank/DDBJ whole genome shotgun (WGS) entry which is preliminary data.</text>
</comment>
<dbReference type="EMBL" id="QNRR01000002">
    <property type="protein sequence ID" value="RBP46207.1"/>
    <property type="molecule type" value="Genomic_DNA"/>
</dbReference>
<feature type="signal peptide" evidence="2">
    <location>
        <begin position="1"/>
        <end position="22"/>
    </location>
</feature>
<keyword evidence="2" id="KW-0732">Signal</keyword>
<feature type="region of interest" description="Disordered" evidence="1">
    <location>
        <begin position="46"/>
        <end position="69"/>
    </location>
</feature>
<sequence length="193" mass="21608">MKSMQCFLTMLGILSSASGVHAEPDLTEVWSTQWIGLRMPVVQKGMASPSTDLDEKHLNPKASRPADENNDSVYWTGAMLLQTADKAFEVPKALRKKEVLEFSSMVWTSDKEEFRDVVGLAPANTFIVSDDETENEFWIIEVYGDEKGASAYLSVGYHCGANLYQQRMDTKFARITNQELIRSLITSGKETAK</sequence>
<accession>A0A366HU29</accession>
<gene>
    <name evidence="3" type="ORF">DES53_102593</name>
</gene>
<feature type="chain" id="PRO_5016662845" evidence="2">
    <location>
        <begin position="23"/>
        <end position="193"/>
    </location>
</feature>
<evidence type="ECO:0000256" key="2">
    <source>
        <dbReference type="SAM" id="SignalP"/>
    </source>
</evidence>
<dbReference type="AlphaFoldDB" id="A0A366HU29"/>
<evidence type="ECO:0000313" key="4">
    <source>
        <dbReference type="Proteomes" id="UP000253426"/>
    </source>
</evidence>
<proteinExistence type="predicted"/>
<keyword evidence="4" id="KW-1185">Reference proteome</keyword>
<organism evidence="3 4">
    <name type="scientific">Roseimicrobium gellanilyticum</name>
    <dbReference type="NCBI Taxonomy" id="748857"/>
    <lineage>
        <taxon>Bacteria</taxon>
        <taxon>Pseudomonadati</taxon>
        <taxon>Verrucomicrobiota</taxon>
        <taxon>Verrucomicrobiia</taxon>
        <taxon>Verrucomicrobiales</taxon>
        <taxon>Verrucomicrobiaceae</taxon>
        <taxon>Roseimicrobium</taxon>
    </lineage>
</organism>